<evidence type="ECO:0000313" key="1">
    <source>
        <dbReference type="EMBL" id="RDD62618.1"/>
    </source>
</evidence>
<reference evidence="1 2" key="1">
    <citation type="submission" date="2018-07" db="EMBL/GenBank/DDBJ databases">
        <title>Venubactetium sediminum gen. nov., sp. nov., isolated from a marine solar saltern.</title>
        <authorList>
            <person name="Wang S."/>
        </authorList>
    </citation>
    <scope>NUCLEOTIDE SEQUENCE [LARGE SCALE GENOMIC DNA]</scope>
    <source>
        <strain evidence="1 2">WD2A32</strain>
    </source>
</reference>
<protein>
    <submittedName>
        <fullName evidence="1">Uncharacterized protein</fullName>
    </submittedName>
</protein>
<proteinExistence type="predicted"/>
<gene>
    <name evidence="1" type="ORF">DRB17_05505</name>
</gene>
<accession>A0A369TBG2</accession>
<dbReference type="Proteomes" id="UP000253941">
    <property type="component" value="Unassembled WGS sequence"/>
</dbReference>
<dbReference type="EMBL" id="QPMH01000004">
    <property type="protein sequence ID" value="RDD62618.1"/>
    <property type="molecule type" value="Genomic_DNA"/>
</dbReference>
<dbReference type="AlphaFoldDB" id="A0A369TBG2"/>
<dbReference type="RefSeq" id="WP_114581193.1">
    <property type="nucleotide sequence ID" value="NZ_QPMH01000004.1"/>
</dbReference>
<organism evidence="1 2">
    <name type="scientific">Ferruginivarius sediminum</name>
    <dbReference type="NCBI Taxonomy" id="2661937"/>
    <lineage>
        <taxon>Bacteria</taxon>
        <taxon>Pseudomonadati</taxon>
        <taxon>Pseudomonadota</taxon>
        <taxon>Alphaproteobacteria</taxon>
        <taxon>Rhodospirillales</taxon>
        <taxon>Rhodospirillaceae</taxon>
        <taxon>Ferruginivarius</taxon>
    </lineage>
</organism>
<keyword evidence="2" id="KW-1185">Reference proteome</keyword>
<comment type="caution">
    <text evidence="1">The sequence shown here is derived from an EMBL/GenBank/DDBJ whole genome shotgun (WGS) entry which is preliminary data.</text>
</comment>
<name>A0A369TBG2_9PROT</name>
<evidence type="ECO:0000313" key="2">
    <source>
        <dbReference type="Proteomes" id="UP000253941"/>
    </source>
</evidence>
<sequence>MSEVHQIHPRSESFQALSEMEPDLRDIRRIAWLLDELTMRRHVPDRMEMEVLNWLAGMLEDKTEATVEQWEAAFDSATKQEQPR</sequence>